<feature type="region of interest" description="Disordered" evidence="6">
    <location>
        <begin position="454"/>
        <end position="491"/>
    </location>
</feature>
<evidence type="ECO:0000256" key="2">
    <source>
        <dbReference type="ARBA" id="ARBA00022729"/>
    </source>
</evidence>
<keyword evidence="4 7" id="KW-0472">Membrane</keyword>
<keyword evidence="3" id="KW-0677">Repeat</keyword>
<comment type="subcellular location">
    <subcellularLocation>
        <location evidence="1">Membrane</location>
    </subcellularLocation>
</comment>
<feature type="compositionally biased region" description="Basic and acidic residues" evidence="6">
    <location>
        <begin position="454"/>
        <end position="479"/>
    </location>
</feature>
<evidence type="ECO:0000256" key="4">
    <source>
        <dbReference type="ARBA" id="ARBA00023136"/>
    </source>
</evidence>
<evidence type="ECO:0000256" key="5">
    <source>
        <dbReference type="ARBA" id="ARBA00023180"/>
    </source>
</evidence>
<keyword evidence="2" id="KW-0732">Signal</keyword>
<sequence length="743" mass="82888">MSTPDGRNRRSVTPPSADEELGVEFKDEEFPTLQKSLGKVRSPGSNRPSPQRGVRISPPQQVPAQPLTPDERRQRQFMDVLLNCNKKGNKSLYQIKALAIVPSKDYTFHVQFEHVLERGYFDLAIWIVESLSSRLGVNLLRLTLADFLEAELPGQIPRLVKVVYLGRLVYFAGTDYLYEEWNAGKSWGGKFEAKHIHFLEYRDGRVVCRISATPTATGKGCTSTNKALDLQKLVAELIAKYKIGDQLPANFEALKRDFEALNGTSISTTPVLQYLPYHVAMMPLAATEFLTTKLHTVLQSVRMSAAEFTVYRIVFLAQPNGELDWRIEYFDSPDQVLRGVYRHDRRGTNDILAEISSELFRGEDEQMRLASKLGIIYESYRAMRYIEDNVAAAGADAGTSFECNQLSGSLPDEIGYLKNLNRSQIDQNQLSGPIPMSFANLKSMEHLFLNLGHGRPDPNKCRPDSNKSFRVQSRSDPKKNPQGRHLHSPSTGAGRTLCRLWSLRNCSLQGVIGIPELGYLDLSWNQLTGSIAADRLASNITTMNFESNFLDTIPAASEPPKAVIVLKLLAGWKITLLDIFGPYELLNFTLGFYADEFPREVSSVLKKGTLAGILAGTIIAAIAVSLLSTFEKTFKTRTVSRPSCSNEFCSPVPDVEGTLPAHISTVVEGTPGYLDPEYFLTNKLTEKSDVYNLGVVLLEILTGMKPIQFGRNIVREVKAEQCVNSVDFSMISDHIPRRAMCVQ</sequence>
<dbReference type="EMBL" id="HG670306">
    <property type="protein sequence ID" value="CDM81589.1"/>
    <property type="molecule type" value="Genomic_DNA"/>
</dbReference>
<evidence type="ECO:0000256" key="6">
    <source>
        <dbReference type="SAM" id="MobiDB-lite"/>
    </source>
</evidence>
<evidence type="ECO:0000256" key="3">
    <source>
        <dbReference type="ARBA" id="ARBA00022737"/>
    </source>
</evidence>
<dbReference type="PANTHER" id="PTHR45974:SF234">
    <property type="entry name" value="PROTEIN KINASE DOMAIN-CONTAINING PROTEIN"/>
    <property type="match status" value="1"/>
</dbReference>
<dbReference type="GO" id="GO:0016020">
    <property type="term" value="C:membrane"/>
    <property type="evidence" value="ECO:0007669"/>
    <property type="project" value="UniProtKB-SubCell"/>
</dbReference>
<keyword evidence="7" id="KW-1133">Transmembrane helix</keyword>
<evidence type="ECO:0000256" key="1">
    <source>
        <dbReference type="ARBA" id="ARBA00004370"/>
    </source>
</evidence>
<dbReference type="SUPFAM" id="SSF52058">
    <property type="entry name" value="L domain-like"/>
    <property type="match status" value="1"/>
</dbReference>
<accession>A0A077RX34</accession>
<evidence type="ECO:0000313" key="8">
    <source>
        <dbReference type="EMBL" id="CDM81589.1"/>
    </source>
</evidence>
<name>A0A077RX34_WHEAT</name>
<reference evidence="8" key="1">
    <citation type="journal article" date="2014" name="Science">
        <title>Structural and functional partitioning of bread wheat chromosome 3B.</title>
        <authorList>
            <person name="Choulet F."/>
            <person name="Alberti A."/>
            <person name="Theil S."/>
            <person name="Glover N."/>
            <person name="Barbe V."/>
            <person name="Daron J."/>
            <person name="Pingault L."/>
            <person name="Sourdille P."/>
            <person name="Couloux A."/>
            <person name="Paux E."/>
            <person name="Leroy P."/>
            <person name="Mangenot S."/>
            <person name="Guilhot N."/>
            <person name="Le Gouis J."/>
            <person name="Balfourier F."/>
            <person name="Alaux M."/>
            <person name="Jamilloux V."/>
            <person name="Poulain J."/>
            <person name="Durand C."/>
            <person name="Bellec A."/>
            <person name="Gaspin C."/>
            <person name="Safar J."/>
            <person name="Dolezel J."/>
            <person name="Rogers J."/>
            <person name="Vandepoele K."/>
            <person name="Aury J.M."/>
            <person name="Mayer K."/>
            <person name="Berges H."/>
            <person name="Quesneville H."/>
            <person name="Wincker P."/>
            <person name="Feuillet C."/>
        </authorList>
    </citation>
    <scope>NUCLEOTIDE SEQUENCE</scope>
</reference>
<dbReference type="Gene3D" id="1.10.510.10">
    <property type="entry name" value="Transferase(Phosphotransferase) domain 1"/>
    <property type="match status" value="1"/>
</dbReference>
<keyword evidence="7" id="KW-0812">Transmembrane</keyword>
<evidence type="ECO:0000256" key="7">
    <source>
        <dbReference type="SAM" id="Phobius"/>
    </source>
</evidence>
<dbReference type="AlphaFoldDB" id="A0A077RX34"/>
<evidence type="ECO:0008006" key="9">
    <source>
        <dbReference type="Google" id="ProtNLM"/>
    </source>
</evidence>
<dbReference type="PANTHER" id="PTHR45974">
    <property type="entry name" value="RECEPTOR-LIKE PROTEIN 55"/>
    <property type="match status" value="1"/>
</dbReference>
<feature type="transmembrane region" description="Helical" evidence="7">
    <location>
        <begin position="608"/>
        <end position="627"/>
    </location>
</feature>
<feature type="region of interest" description="Disordered" evidence="6">
    <location>
        <begin position="1"/>
        <end position="70"/>
    </location>
</feature>
<dbReference type="SUPFAM" id="SSF56112">
    <property type="entry name" value="Protein kinase-like (PK-like)"/>
    <property type="match status" value="1"/>
</dbReference>
<proteinExistence type="predicted"/>
<dbReference type="InterPro" id="IPR032675">
    <property type="entry name" value="LRR_dom_sf"/>
</dbReference>
<dbReference type="ExpressionAtlas" id="A0A077RX34">
    <property type="expression patterns" value="baseline"/>
</dbReference>
<organism evidence="8">
    <name type="scientific">Triticum aestivum</name>
    <name type="common">Wheat</name>
    <dbReference type="NCBI Taxonomy" id="4565"/>
    <lineage>
        <taxon>Eukaryota</taxon>
        <taxon>Viridiplantae</taxon>
        <taxon>Streptophyta</taxon>
        <taxon>Embryophyta</taxon>
        <taxon>Tracheophyta</taxon>
        <taxon>Spermatophyta</taxon>
        <taxon>Magnoliopsida</taxon>
        <taxon>Liliopsida</taxon>
        <taxon>Poales</taxon>
        <taxon>Poaceae</taxon>
        <taxon>BOP clade</taxon>
        <taxon>Pooideae</taxon>
        <taxon>Triticodae</taxon>
        <taxon>Triticeae</taxon>
        <taxon>Triticinae</taxon>
        <taxon>Triticum</taxon>
    </lineage>
</organism>
<dbReference type="InterPro" id="IPR011009">
    <property type="entry name" value="Kinase-like_dom_sf"/>
</dbReference>
<protein>
    <recommendedName>
        <fullName evidence="9">Protein kinase domain-containing protein</fullName>
    </recommendedName>
</protein>
<gene>
    <name evidence="8" type="ORF">TRAES_3BF091200080CFD_c1</name>
</gene>
<dbReference type="HOGENOM" id="CLU_374036_0_0_1"/>
<dbReference type="Gene3D" id="3.80.10.10">
    <property type="entry name" value="Ribonuclease Inhibitor"/>
    <property type="match status" value="2"/>
</dbReference>
<keyword evidence="5" id="KW-0325">Glycoprotein</keyword>